<dbReference type="OrthoDB" id="6782743at2759"/>
<feature type="domain" description="DUF4817" evidence="1">
    <location>
        <begin position="7"/>
        <end position="53"/>
    </location>
</feature>
<organism evidence="2 3">
    <name type="scientific">Rhynchophorus ferrugineus</name>
    <name type="common">Red palm weevil</name>
    <name type="synonym">Curculio ferrugineus</name>
    <dbReference type="NCBI Taxonomy" id="354439"/>
    <lineage>
        <taxon>Eukaryota</taxon>
        <taxon>Metazoa</taxon>
        <taxon>Ecdysozoa</taxon>
        <taxon>Arthropoda</taxon>
        <taxon>Hexapoda</taxon>
        <taxon>Insecta</taxon>
        <taxon>Pterygota</taxon>
        <taxon>Neoptera</taxon>
        <taxon>Endopterygota</taxon>
        <taxon>Coleoptera</taxon>
        <taxon>Polyphaga</taxon>
        <taxon>Cucujiformia</taxon>
        <taxon>Curculionidae</taxon>
        <taxon>Dryophthorinae</taxon>
        <taxon>Rhynchophorus</taxon>
    </lineage>
</organism>
<reference evidence="2" key="1">
    <citation type="submission" date="2020-08" db="EMBL/GenBank/DDBJ databases">
        <title>Genome sequencing and assembly of the red palm weevil Rhynchophorus ferrugineus.</title>
        <authorList>
            <person name="Dias G.B."/>
            <person name="Bergman C.M."/>
            <person name="Manee M."/>
        </authorList>
    </citation>
    <scope>NUCLEOTIDE SEQUENCE</scope>
    <source>
        <strain evidence="2">AA-2017</strain>
        <tissue evidence="2">Whole larva</tissue>
    </source>
</reference>
<gene>
    <name evidence="2" type="ORF">GWI33_020198</name>
</gene>
<sequence>MPWSEMHRAFTIDEYLRNGKSIMLTKQAFRTRFDLGPNDTVPGGKTIRRWVLNNREIDRKFQKRARARTIRTPKYIRATKQSLQQFPKLSAKKRAAVLGISLRSLERILHDISK</sequence>
<dbReference type="Proteomes" id="UP000625711">
    <property type="component" value="Unassembled WGS sequence"/>
</dbReference>
<dbReference type="InterPro" id="IPR032135">
    <property type="entry name" value="DUF4817"/>
</dbReference>
<evidence type="ECO:0000313" key="3">
    <source>
        <dbReference type="Proteomes" id="UP000625711"/>
    </source>
</evidence>
<comment type="caution">
    <text evidence="2">The sequence shown here is derived from an EMBL/GenBank/DDBJ whole genome shotgun (WGS) entry which is preliminary data.</text>
</comment>
<name>A0A834I3W5_RHYFE</name>
<accession>A0A834I3W5</accession>
<evidence type="ECO:0000259" key="1">
    <source>
        <dbReference type="Pfam" id="PF16087"/>
    </source>
</evidence>
<dbReference type="EMBL" id="JAACXV010014535">
    <property type="protein sequence ID" value="KAF7266517.1"/>
    <property type="molecule type" value="Genomic_DNA"/>
</dbReference>
<protein>
    <recommendedName>
        <fullName evidence="1">DUF4817 domain-containing protein</fullName>
    </recommendedName>
</protein>
<evidence type="ECO:0000313" key="2">
    <source>
        <dbReference type="EMBL" id="KAF7266517.1"/>
    </source>
</evidence>
<dbReference type="Pfam" id="PF16087">
    <property type="entry name" value="DUF4817"/>
    <property type="match status" value="1"/>
</dbReference>
<dbReference type="AlphaFoldDB" id="A0A834I3W5"/>
<proteinExistence type="predicted"/>
<keyword evidence="3" id="KW-1185">Reference proteome</keyword>